<organism evidence="1">
    <name type="scientific">marine sediment metagenome</name>
    <dbReference type="NCBI Taxonomy" id="412755"/>
    <lineage>
        <taxon>unclassified sequences</taxon>
        <taxon>metagenomes</taxon>
        <taxon>ecological metagenomes</taxon>
    </lineage>
</organism>
<name>A0A0F9PIC1_9ZZZZ</name>
<dbReference type="AlphaFoldDB" id="A0A0F9PIC1"/>
<dbReference type="EMBL" id="LAZR01006314">
    <property type="protein sequence ID" value="KKM93077.1"/>
    <property type="molecule type" value="Genomic_DNA"/>
</dbReference>
<protein>
    <submittedName>
        <fullName evidence="1">Uncharacterized protein</fullName>
    </submittedName>
</protein>
<reference evidence="1" key="1">
    <citation type="journal article" date="2015" name="Nature">
        <title>Complex archaea that bridge the gap between prokaryotes and eukaryotes.</title>
        <authorList>
            <person name="Spang A."/>
            <person name="Saw J.H."/>
            <person name="Jorgensen S.L."/>
            <person name="Zaremba-Niedzwiedzka K."/>
            <person name="Martijn J."/>
            <person name="Lind A.E."/>
            <person name="van Eijk R."/>
            <person name="Schleper C."/>
            <person name="Guy L."/>
            <person name="Ettema T.J."/>
        </authorList>
    </citation>
    <scope>NUCLEOTIDE SEQUENCE</scope>
</reference>
<accession>A0A0F9PIC1</accession>
<evidence type="ECO:0000313" key="1">
    <source>
        <dbReference type="EMBL" id="KKM93077.1"/>
    </source>
</evidence>
<comment type="caution">
    <text evidence="1">The sequence shown here is derived from an EMBL/GenBank/DDBJ whole genome shotgun (WGS) entry which is preliminary data.</text>
</comment>
<proteinExistence type="predicted"/>
<sequence>MMDGDGMARASKEEVFIAYAVSRGWAGCILGLNLENVLAVSVKELKGTDTKLVKVAHPPGVLPWYSPPSCVTMWS</sequence>
<gene>
    <name evidence="1" type="ORF">LCGC14_1212130</name>
</gene>